<dbReference type="PANTHER" id="PTHR11977">
    <property type="entry name" value="VILLIN"/>
    <property type="match status" value="1"/>
</dbReference>
<accession>W9QFQ8</accession>
<keyword evidence="5" id="KW-1185">Reference proteome</keyword>
<evidence type="ECO:0000256" key="1">
    <source>
        <dbReference type="ARBA" id="ARBA00022737"/>
    </source>
</evidence>
<dbReference type="PRINTS" id="PR00597">
    <property type="entry name" value="GELSOLIN"/>
</dbReference>
<protein>
    <recommendedName>
        <fullName evidence="3">Gelsolin-like domain-containing protein</fullName>
    </recommendedName>
</protein>
<reference evidence="5" key="1">
    <citation type="submission" date="2013-01" db="EMBL/GenBank/DDBJ databases">
        <title>Draft Genome Sequence of a Mulberry Tree, Morus notabilis C.K. Schneid.</title>
        <authorList>
            <person name="He N."/>
            <person name="Zhao S."/>
        </authorList>
    </citation>
    <scope>NUCLEOTIDE SEQUENCE</scope>
</reference>
<dbReference type="Gene3D" id="3.40.20.10">
    <property type="entry name" value="Severin"/>
    <property type="match status" value="2"/>
</dbReference>
<organism evidence="4 5">
    <name type="scientific">Morus notabilis</name>
    <dbReference type="NCBI Taxonomy" id="981085"/>
    <lineage>
        <taxon>Eukaryota</taxon>
        <taxon>Viridiplantae</taxon>
        <taxon>Streptophyta</taxon>
        <taxon>Embryophyta</taxon>
        <taxon>Tracheophyta</taxon>
        <taxon>Spermatophyta</taxon>
        <taxon>Magnoliopsida</taxon>
        <taxon>eudicotyledons</taxon>
        <taxon>Gunneridae</taxon>
        <taxon>Pentapetalae</taxon>
        <taxon>rosids</taxon>
        <taxon>fabids</taxon>
        <taxon>Rosales</taxon>
        <taxon>Moraceae</taxon>
        <taxon>Moreae</taxon>
        <taxon>Morus</taxon>
    </lineage>
</organism>
<dbReference type="InterPro" id="IPR007123">
    <property type="entry name" value="Gelsolin-like_dom"/>
</dbReference>
<feature type="region of interest" description="Disordered" evidence="2">
    <location>
        <begin position="219"/>
        <end position="238"/>
    </location>
</feature>
<dbReference type="EMBL" id="KE343559">
    <property type="protein sequence ID" value="EXB35426.1"/>
    <property type="molecule type" value="Genomic_DNA"/>
</dbReference>
<dbReference type="SMART" id="SM00262">
    <property type="entry name" value="GEL"/>
    <property type="match status" value="2"/>
</dbReference>
<dbReference type="GO" id="GO:0051015">
    <property type="term" value="F:actin filament binding"/>
    <property type="evidence" value="ECO:0007669"/>
    <property type="project" value="InterPro"/>
</dbReference>
<dbReference type="FunFam" id="3.40.20.10:FF:000002">
    <property type="entry name" value="Gelsolin"/>
    <property type="match status" value="1"/>
</dbReference>
<gene>
    <name evidence="4" type="ORF">L484_009344</name>
</gene>
<dbReference type="eggNOG" id="KOG0017">
    <property type="taxonomic scope" value="Eukaryota"/>
</dbReference>
<dbReference type="eggNOG" id="KOG0443">
    <property type="taxonomic scope" value="Eukaryota"/>
</dbReference>
<evidence type="ECO:0000313" key="4">
    <source>
        <dbReference type="EMBL" id="EXB35426.1"/>
    </source>
</evidence>
<evidence type="ECO:0000259" key="3">
    <source>
        <dbReference type="Pfam" id="PF00626"/>
    </source>
</evidence>
<keyword evidence="1" id="KW-0677">Repeat</keyword>
<dbReference type="Proteomes" id="UP000030645">
    <property type="component" value="Unassembled WGS sequence"/>
</dbReference>
<feature type="domain" description="Gelsolin-like" evidence="3">
    <location>
        <begin position="149"/>
        <end position="208"/>
    </location>
</feature>
<feature type="domain" description="Gelsolin-like" evidence="3">
    <location>
        <begin position="29"/>
        <end position="111"/>
    </location>
</feature>
<dbReference type="InterPro" id="IPR007122">
    <property type="entry name" value="Villin/Gelsolin"/>
</dbReference>
<dbReference type="AlphaFoldDB" id="W9QFQ8"/>
<dbReference type="InterPro" id="IPR029006">
    <property type="entry name" value="ADF-H/Gelsolin-like_dom_sf"/>
</dbReference>
<dbReference type="CDD" id="cd11289">
    <property type="entry name" value="gelsolin_S2_like"/>
    <property type="match status" value="1"/>
</dbReference>
<dbReference type="STRING" id="981085.W9QFQ8"/>
<dbReference type="PANTHER" id="PTHR11977:SF51">
    <property type="entry name" value="PROTEIN FLIGHTLESS-1 HOMOLOG"/>
    <property type="match status" value="1"/>
</dbReference>
<proteinExistence type="predicted"/>
<sequence>MSSSTKALDPAFQGAGQRVGSEIWRIEDFQPVPVPKSDYGTFYSGDSYIVLQTTQGKGGAYLFDIHFWLGKDTSQDEAGTAAIKTVELDVVLGGRAVQHREIQGHESDKFLSYFKPCIIPLEGGVASGFKKPEEEEFETRLYICRGKRVVRMKQVPFARSSLNHDDVFILDTKNKIYQFNGANSNIQERAKALEVIQFLKEKYHEGTCDVAIVAMMGSSRGDDSKSENPTTAFQGSDNNSLQITAHKHNGKNYLQWSQSVKIVICRRGKFEYITSEAKAPAPTDAAYKKWFAENSIVHAWLINSMEPMISRQYLFLPTVKDIWDTAKSTYSDLNNASQVFEIRTKLKEMKQGTKSVTQYFTDLQDSWQELDLFLEEDSVCPTCNGKQRQILEKERVFKFLAGLN</sequence>
<evidence type="ECO:0000313" key="5">
    <source>
        <dbReference type="Proteomes" id="UP000030645"/>
    </source>
</evidence>
<name>W9QFQ8_9ROSA</name>
<dbReference type="Pfam" id="PF14223">
    <property type="entry name" value="Retrotran_gag_2"/>
    <property type="match status" value="1"/>
</dbReference>
<dbReference type="SUPFAM" id="SSF55753">
    <property type="entry name" value="Actin depolymerizing proteins"/>
    <property type="match status" value="2"/>
</dbReference>
<dbReference type="GO" id="GO:0051014">
    <property type="term" value="P:actin filament severing"/>
    <property type="evidence" value="ECO:0007669"/>
    <property type="project" value="TreeGrafter"/>
</dbReference>
<feature type="compositionally biased region" description="Polar residues" evidence="2">
    <location>
        <begin position="227"/>
        <end position="238"/>
    </location>
</feature>
<evidence type="ECO:0000256" key="2">
    <source>
        <dbReference type="SAM" id="MobiDB-lite"/>
    </source>
</evidence>
<dbReference type="CDD" id="cd11290">
    <property type="entry name" value="gelsolin_S1_like"/>
    <property type="match status" value="1"/>
</dbReference>
<dbReference type="Pfam" id="PF00626">
    <property type="entry name" value="Gelsolin"/>
    <property type="match status" value="2"/>
</dbReference>